<comment type="caution">
    <text evidence="10">The sequence shown here is derived from an EMBL/GenBank/DDBJ whole genome shotgun (WGS) entry which is preliminary data.</text>
</comment>
<dbReference type="GO" id="GO:0005978">
    <property type="term" value="P:glycogen biosynthetic process"/>
    <property type="evidence" value="ECO:0007669"/>
    <property type="project" value="EnsemblFungi"/>
</dbReference>
<organism evidence="10 11">
    <name type="scientific">Spraguea lophii (strain 42_110)</name>
    <name type="common">Microsporidian parasite</name>
    <dbReference type="NCBI Taxonomy" id="1358809"/>
    <lineage>
        <taxon>Eukaryota</taxon>
        <taxon>Fungi</taxon>
        <taxon>Fungi incertae sedis</taxon>
        <taxon>Microsporidia</taxon>
        <taxon>Spragueidae</taxon>
        <taxon>Spraguea</taxon>
    </lineage>
</organism>
<dbReference type="Pfam" id="PF01704">
    <property type="entry name" value="UDPGP"/>
    <property type="match status" value="1"/>
</dbReference>
<dbReference type="InterPro" id="IPR002618">
    <property type="entry name" value="UDPGP_fam"/>
</dbReference>
<keyword evidence="11" id="KW-1185">Reference proteome</keyword>
<evidence type="ECO:0000256" key="1">
    <source>
        <dbReference type="ARBA" id="ARBA00003449"/>
    </source>
</evidence>
<comment type="function">
    <text evidence="1">Plays a central role as a glucosyl donor in cellular metabolic pathways.</text>
</comment>
<name>S7WDU3_SPRLO</name>
<dbReference type="EMBL" id="ATCN01000065">
    <property type="protein sequence ID" value="EPR79947.1"/>
    <property type="molecule type" value="Genomic_DNA"/>
</dbReference>
<dbReference type="STRING" id="1358809.S7WDU3"/>
<accession>S7WDU3</accession>
<keyword evidence="4 7" id="KW-0808">Transferase</keyword>
<keyword evidence="5 7" id="KW-0548">Nucleotidyltransferase</keyword>
<dbReference type="EC" id="2.7.7.9" evidence="3 7"/>
<dbReference type="Proteomes" id="UP000014978">
    <property type="component" value="Unassembled WGS sequence"/>
</dbReference>
<feature type="binding site" evidence="9">
    <location>
        <position position="203"/>
    </location>
    <ligand>
        <name>UTP</name>
        <dbReference type="ChEBI" id="CHEBI:46398"/>
    </ligand>
</feature>
<evidence type="ECO:0000256" key="7">
    <source>
        <dbReference type="PIRNR" id="PIRNR000806"/>
    </source>
</evidence>
<dbReference type="Gene3D" id="2.160.10.10">
    <property type="entry name" value="Hexapeptide repeat proteins"/>
    <property type="match status" value="1"/>
</dbReference>
<dbReference type="InterPro" id="IPR029044">
    <property type="entry name" value="Nucleotide-diphossugar_trans"/>
</dbReference>
<dbReference type="HOGENOM" id="CLU_023632_3_0_1"/>
<dbReference type="PIRSF" id="PIRSF000806">
    <property type="entry name" value="UDPGP"/>
    <property type="match status" value="1"/>
</dbReference>
<dbReference type="VEuPathDB" id="MicrosporidiaDB:SLOPH_2044"/>
<feature type="binding site" evidence="9">
    <location>
        <position position="176"/>
    </location>
    <ligand>
        <name>UTP</name>
        <dbReference type="ChEBI" id="CHEBI:46398"/>
    </ligand>
</feature>
<reference evidence="11" key="1">
    <citation type="journal article" date="2013" name="PLoS Genet.">
        <title>The genome of Spraguea lophii and the basis of host-microsporidian interactions.</title>
        <authorList>
            <person name="Campbell S.E."/>
            <person name="Williams T.A."/>
            <person name="Yousuf A."/>
            <person name="Soanes D.M."/>
            <person name="Paszkiewicz K.H."/>
            <person name="Williams B.A.P."/>
        </authorList>
    </citation>
    <scope>NUCLEOTIDE SEQUENCE [LARGE SCALE GENOMIC DNA]</scope>
    <source>
        <strain evidence="11">42_110</strain>
    </source>
</reference>
<dbReference type="FunFam" id="2.160.10.10:FF:000001">
    <property type="entry name" value="UTP--glucose-1-phosphate uridylyltransferase"/>
    <property type="match status" value="1"/>
</dbReference>
<protein>
    <recommendedName>
        <fullName evidence="3 7">UTP--glucose-1-phosphate uridylyltransferase</fullName>
        <ecNumber evidence="3 7">2.7.7.9</ecNumber>
    </recommendedName>
</protein>
<dbReference type="SUPFAM" id="SSF53448">
    <property type="entry name" value="Nucleotide-diphospho-sugar transferases"/>
    <property type="match status" value="1"/>
</dbReference>
<comment type="similarity">
    <text evidence="2 7">Belongs to the UDPGP type 1 family.</text>
</comment>
<dbReference type="PANTHER" id="PTHR43511">
    <property type="match status" value="1"/>
</dbReference>
<comment type="catalytic activity">
    <reaction evidence="6 7">
        <text>alpha-D-glucose 1-phosphate + UTP + H(+) = UDP-alpha-D-glucose + diphosphate</text>
        <dbReference type="Rhea" id="RHEA:19889"/>
        <dbReference type="ChEBI" id="CHEBI:15378"/>
        <dbReference type="ChEBI" id="CHEBI:33019"/>
        <dbReference type="ChEBI" id="CHEBI:46398"/>
        <dbReference type="ChEBI" id="CHEBI:58601"/>
        <dbReference type="ChEBI" id="CHEBI:58885"/>
        <dbReference type="EC" id="2.7.7.9"/>
    </reaction>
</comment>
<evidence type="ECO:0000256" key="5">
    <source>
        <dbReference type="ARBA" id="ARBA00022695"/>
    </source>
</evidence>
<feature type="binding site" evidence="9">
    <location>
        <position position="374"/>
    </location>
    <ligand>
        <name>UTP</name>
        <dbReference type="ChEBI" id="CHEBI:46398"/>
    </ligand>
</feature>
<dbReference type="OMA" id="KEYCFLS"/>
<dbReference type="FunFam" id="3.90.550.10:FF:000002">
    <property type="entry name" value="UTP--glucose-1-phosphate uridylyltransferase"/>
    <property type="match status" value="1"/>
</dbReference>
<evidence type="ECO:0000256" key="6">
    <source>
        <dbReference type="ARBA" id="ARBA00048128"/>
    </source>
</evidence>
<dbReference type="GO" id="GO:0005992">
    <property type="term" value="P:trehalose biosynthetic process"/>
    <property type="evidence" value="ECO:0007669"/>
    <property type="project" value="EnsemblFungi"/>
</dbReference>
<dbReference type="InterPro" id="IPR016267">
    <property type="entry name" value="UDPGP_trans"/>
</dbReference>
<feature type="binding site" evidence="8">
    <location>
        <position position="204"/>
    </location>
    <ligand>
        <name>substrate</name>
    </ligand>
</feature>
<evidence type="ECO:0000313" key="10">
    <source>
        <dbReference type="EMBL" id="EPR79947.1"/>
    </source>
</evidence>
<proteinExistence type="inferred from homology"/>
<dbReference type="GO" id="GO:0006011">
    <property type="term" value="P:UDP-alpha-D-glucose metabolic process"/>
    <property type="evidence" value="ECO:0007669"/>
    <property type="project" value="UniProtKB-UniRule"/>
</dbReference>
<evidence type="ECO:0000256" key="4">
    <source>
        <dbReference type="ARBA" id="ARBA00022679"/>
    </source>
</evidence>
<evidence type="ECO:0000256" key="2">
    <source>
        <dbReference type="ARBA" id="ARBA00010401"/>
    </source>
</evidence>
<dbReference type="CDD" id="cd00897">
    <property type="entry name" value="UGPase_euk"/>
    <property type="match status" value="1"/>
</dbReference>
<dbReference type="GO" id="GO:0003983">
    <property type="term" value="F:UTP:glucose-1-phosphate uridylyltransferase activity"/>
    <property type="evidence" value="ECO:0007669"/>
    <property type="project" value="UniProtKB-EC"/>
</dbReference>
<dbReference type="AlphaFoldDB" id="S7WDU3"/>
<sequence length="487" mass="54953">MGDNNHILNESSSCSEKRIDYLLEAIKTEIDNIKQSPDNTSTDQNLDEFYDLYERYLRTKDNKICWKKKKPPMPERIVNYEDIENGHSLNHKELLGKLAVLKLNGGLGTTMGCVGPKSAIKVKEDKNFLNLCAKQIDHLHKKYGVCVPLILMNSFNTEKQTKRMISRYKGIKTFTQSAYPRISADSLLPLDIHYGKSAFYPPGHGDIFNSLKNSGVLDELLNEGKEYLFVSNIDNLAATVDFNILEYFIKNDVGFLMEVTEKTRADIKGGTLIEYDGTLNLLELAQVPLERKTDFTSVRKFKIFNTNSIWINLKAMKKLLDEKTLEADIIENKKKVQGIDEVIIQLETAIGAAIKYFPNAKGIVVPRRRFLPVKTCSDLFLVQSNLFLEKHGTLVLNPKRPYPTIPLVKLIGVNFKNVNIFIKSFKGKPDIIELDHLTVSGNVKFGKGISLKGSVIIIADENSTIVIPDGSVLEDNIVYGNLPIIEH</sequence>
<feature type="binding site" evidence="9">
    <location>
        <position position="117"/>
    </location>
    <ligand>
        <name>UTP</name>
        <dbReference type="ChEBI" id="CHEBI:46398"/>
    </ligand>
</feature>
<dbReference type="OrthoDB" id="932129at2759"/>
<gene>
    <name evidence="10" type="ORF">SLOPH_2044</name>
</gene>
<dbReference type="FunCoup" id="S7WDU3">
    <property type="interactions" value="145"/>
</dbReference>
<dbReference type="InParanoid" id="S7WDU3"/>
<dbReference type="Gene3D" id="3.90.550.10">
    <property type="entry name" value="Spore Coat Polysaccharide Biosynthesis Protein SpsA, Chain A"/>
    <property type="match status" value="1"/>
</dbReference>
<evidence type="ECO:0000256" key="3">
    <source>
        <dbReference type="ARBA" id="ARBA00012415"/>
    </source>
</evidence>
<dbReference type="GO" id="GO:0006078">
    <property type="term" value="P:(1-&gt;6)-beta-D-glucan biosynthetic process"/>
    <property type="evidence" value="ECO:0007669"/>
    <property type="project" value="EnsemblFungi"/>
</dbReference>
<feature type="binding site" evidence="9">
    <location>
        <position position="234"/>
    </location>
    <ligand>
        <name>UTP</name>
        <dbReference type="ChEBI" id="CHEBI:46398"/>
    </ligand>
</feature>
<evidence type="ECO:0000256" key="9">
    <source>
        <dbReference type="PIRSR" id="PIRSR000806-2"/>
    </source>
</evidence>
<evidence type="ECO:0000313" key="11">
    <source>
        <dbReference type="Proteomes" id="UP000014978"/>
    </source>
</evidence>
<evidence type="ECO:0000256" key="8">
    <source>
        <dbReference type="PIRSR" id="PIRSR000806-1"/>
    </source>
</evidence>